<dbReference type="Gene3D" id="2.40.260.10">
    <property type="entry name" value="Sortase"/>
    <property type="match status" value="1"/>
</dbReference>
<dbReference type="Proteomes" id="UP000198506">
    <property type="component" value="Unassembled WGS sequence"/>
</dbReference>
<dbReference type="RefSeq" id="WP_143102973.1">
    <property type="nucleotide sequence ID" value="NZ_FOZN01000001.1"/>
</dbReference>
<dbReference type="CDD" id="cd05829">
    <property type="entry name" value="Sortase_F"/>
    <property type="match status" value="1"/>
</dbReference>
<protein>
    <submittedName>
        <fullName evidence="3">Sortase family protein</fullName>
    </submittedName>
</protein>
<keyword evidence="4" id="KW-1185">Reference proteome</keyword>
<feature type="region of interest" description="Disordered" evidence="2">
    <location>
        <begin position="35"/>
        <end position="78"/>
    </location>
</feature>
<keyword evidence="1" id="KW-0378">Hydrolase</keyword>
<dbReference type="InterPro" id="IPR042001">
    <property type="entry name" value="Sortase_F"/>
</dbReference>
<gene>
    <name evidence="3" type="ORF">SAMN04487783_0338</name>
</gene>
<dbReference type="SUPFAM" id="SSF63817">
    <property type="entry name" value="Sortase"/>
    <property type="match status" value="1"/>
</dbReference>
<dbReference type="GO" id="GO:0016787">
    <property type="term" value="F:hydrolase activity"/>
    <property type="evidence" value="ECO:0007669"/>
    <property type="project" value="UniProtKB-KW"/>
</dbReference>
<comment type="caution">
    <text evidence="3">The sequence shown here is derived from an EMBL/GenBank/DDBJ whole genome shotgun (WGS) entry which is preliminary data.</text>
</comment>
<evidence type="ECO:0000256" key="1">
    <source>
        <dbReference type="ARBA" id="ARBA00022801"/>
    </source>
</evidence>
<dbReference type="AlphaFoldDB" id="A0AA94HK88"/>
<dbReference type="InterPro" id="IPR005754">
    <property type="entry name" value="Sortase"/>
</dbReference>
<feature type="compositionally biased region" description="Low complexity" evidence="2">
    <location>
        <begin position="35"/>
        <end position="59"/>
    </location>
</feature>
<dbReference type="InterPro" id="IPR023365">
    <property type="entry name" value="Sortase_dom-sf"/>
</dbReference>
<dbReference type="Pfam" id="PF04203">
    <property type="entry name" value="Sortase"/>
    <property type="match status" value="1"/>
</dbReference>
<evidence type="ECO:0000313" key="4">
    <source>
        <dbReference type="Proteomes" id="UP000198506"/>
    </source>
</evidence>
<sequence length="222" mass="22501">MSRAKAPMVIAAVLSAAAVVVGIVLLLPDAPTAPMPSASGAAAPTASAQPSAAAPASTSIGRSDAGIGAQAQQPSDEPVALSMPELGVDLAVVPVGVRDDGQMDVPLLVSEAGWYRFGPEPGADAGSAVIAAHVASDQGAAPMAVLLDATPGFTIEVMTRSGEVLRYRVDTVEQLGKERLPVDELFARDGEHRLRLITCAGEWDPVAGAFEDNVVATATLIG</sequence>
<evidence type="ECO:0000313" key="3">
    <source>
        <dbReference type="EMBL" id="SFR99341.1"/>
    </source>
</evidence>
<evidence type="ECO:0000256" key="2">
    <source>
        <dbReference type="SAM" id="MobiDB-lite"/>
    </source>
</evidence>
<dbReference type="EMBL" id="FOZN01000001">
    <property type="protein sequence ID" value="SFR99341.1"/>
    <property type="molecule type" value="Genomic_DNA"/>
</dbReference>
<accession>A0AA94HK88</accession>
<organism evidence="3 4">
    <name type="scientific">Agrococcus baldri</name>
    <dbReference type="NCBI Taxonomy" id="153730"/>
    <lineage>
        <taxon>Bacteria</taxon>
        <taxon>Bacillati</taxon>
        <taxon>Actinomycetota</taxon>
        <taxon>Actinomycetes</taxon>
        <taxon>Micrococcales</taxon>
        <taxon>Microbacteriaceae</taxon>
        <taxon>Agrococcus</taxon>
    </lineage>
</organism>
<name>A0AA94HK88_9MICO</name>
<reference evidence="3 4" key="1">
    <citation type="submission" date="2016-10" db="EMBL/GenBank/DDBJ databases">
        <authorList>
            <person name="Varghese N."/>
            <person name="Submissions S."/>
        </authorList>
    </citation>
    <scope>NUCLEOTIDE SEQUENCE [LARGE SCALE GENOMIC DNA]</scope>
    <source>
        <strain evidence="3 4">IAM 15147</strain>
    </source>
</reference>
<proteinExistence type="predicted"/>